<feature type="region of interest" description="Disordered" evidence="1">
    <location>
        <begin position="33"/>
        <end position="52"/>
    </location>
</feature>
<gene>
    <name evidence="2" type="ORF">ACFQDM_14015</name>
</gene>
<evidence type="ECO:0000256" key="1">
    <source>
        <dbReference type="SAM" id="MobiDB-lite"/>
    </source>
</evidence>
<sequence>MTNDPFRKAGQNGWNVPTNNDPGALASYRQGQNDAFQKRQEEQRRFNDWYNK</sequence>
<dbReference type="EMBL" id="JBHSSW010000028">
    <property type="protein sequence ID" value="MFC6199197.1"/>
    <property type="molecule type" value="Genomic_DNA"/>
</dbReference>
<evidence type="ECO:0000313" key="2">
    <source>
        <dbReference type="EMBL" id="MFC6199197.1"/>
    </source>
</evidence>
<name>A0ABW1SBZ8_9PROT</name>
<dbReference type="RefSeq" id="WP_377380038.1">
    <property type="nucleotide sequence ID" value="NZ_JBHSSW010000028.1"/>
</dbReference>
<dbReference type="Proteomes" id="UP001596303">
    <property type="component" value="Unassembled WGS sequence"/>
</dbReference>
<accession>A0ABW1SBZ8</accession>
<keyword evidence="3" id="KW-1185">Reference proteome</keyword>
<organism evidence="2 3">
    <name type="scientific">Ponticaulis profundi</name>
    <dbReference type="NCBI Taxonomy" id="2665222"/>
    <lineage>
        <taxon>Bacteria</taxon>
        <taxon>Pseudomonadati</taxon>
        <taxon>Pseudomonadota</taxon>
        <taxon>Alphaproteobacteria</taxon>
        <taxon>Hyphomonadales</taxon>
        <taxon>Hyphomonadaceae</taxon>
        <taxon>Ponticaulis</taxon>
    </lineage>
</organism>
<feature type="compositionally biased region" description="Polar residues" evidence="1">
    <location>
        <begin position="12"/>
        <end position="21"/>
    </location>
</feature>
<protein>
    <submittedName>
        <fullName evidence="2">Uncharacterized protein</fullName>
    </submittedName>
</protein>
<evidence type="ECO:0000313" key="3">
    <source>
        <dbReference type="Proteomes" id="UP001596303"/>
    </source>
</evidence>
<feature type="compositionally biased region" description="Basic and acidic residues" evidence="1">
    <location>
        <begin position="36"/>
        <end position="52"/>
    </location>
</feature>
<comment type="caution">
    <text evidence="2">The sequence shown here is derived from an EMBL/GenBank/DDBJ whole genome shotgun (WGS) entry which is preliminary data.</text>
</comment>
<proteinExistence type="predicted"/>
<reference evidence="3" key="1">
    <citation type="journal article" date="2019" name="Int. J. Syst. Evol. Microbiol.">
        <title>The Global Catalogue of Microorganisms (GCM) 10K type strain sequencing project: providing services to taxonomists for standard genome sequencing and annotation.</title>
        <authorList>
            <consortium name="The Broad Institute Genomics Platform"/>
            <consortium name="The Broad Institute Genome Sequencing Center for Infectious Disease"/>
            <person name="Wu L."/>
            <person name="Ma J."/>
        </authorList>
    </citation>
    <scope>NUCLEOTIDE SEQUENCE [LARGE SCALE GENOMIC DNA]</scope>
    <source>
        <strain evidence="3">CGMCC-1.15741</strain>
    </source>
</reference>
<feature type="region of interest" description="Disordered" evidence="1">
    <location>
        <begin position="1"/>
        <end position="27"/>
    </location>
</feature>